<feature type="transmembrane region" description="Helical" evidence="2">
    <location>
        <begin position="151"/>
        <end position="171"/>
    </location>
</feature>
<dbReference type="EMBL" id="AOGY02000006">
    <property type="protein sequence ID" value="EMY71875.1"/>
    <property type="molecule type" value="Genomic_DNA"/>
</dbReference>
<dbReference type="RefSeq" id="WP_002975896.1">
    <property type="nucleotide sequence ID" value="NZ_AOGY02000006.1"/>
</dbReference>
<evidence type="ECO:0000256" key="1">
    <source>
        <dbReference type="SAM" id="MobiDB-lite"/>
    </source>
</evidence>
<comment type="caution">
    <text evidence="3">The sequence shown here is derived from an EMBL/GenBank/DDBJ whole genome shotgun (WGS) entry which is preliminary data.</text>
</comment>
<feature type="transmembrane region" description="Helical" evidence="2">
    <location>
        <begin position="61"/>
        <end position="84"/>
    </location>
</feature>
<feature type="transmembrane region" description="Helical" evidence="2">
    <location>
        <begin position="6"/>
        <end position="28"/>
    </location>
</feature>
<sequence>MEFFLFLLFLAFFCLVTSVIVYYVKILFFSAKTNYRREELTDIRGDVFRICLDVLESGGNLVYGVLAFFFSALFVWLWSLLGSLLGEKGPGAFEHIFHIPIFFLAVFFSFPFLKEAYKGERYLALAKPVLSGLALGNLSAGAVHYGLDRDLFFLFYLLLLILQIPFLVFLWNREPIFGVSFEESPSSYSYESEDDWGSPTSSADPTPNDWEAEEDGPFTNETDEFGLGDDPFPDEFKQETGSLFSTFDR</sequence>
<keyword evidence="2" id="KW-0812">Transmembrane</keyword>
<accession>N1WEQ9</accession>
<evidence type="ECO:0000313" key="4">
    <source>
        <dbReference type="Proteomes" id="UP000012227"/>
    </source>
</evidence>
<dbReference type="STRING" id="1218591.LEP1GSC199_0066"/>
<evidence type="ECO:0000313" key="3">
    <source>
        <dbReference type="EMBL" id="EMY71875.1"/>
    </source>
</evidence>
<keyword evidence="2" id="KW-0472">Membrane</keyword>
<feature type="compositionally biased region" description="Polar residues" evidence="1">
    <location>
        <begin position="239"/>
        <end position="249"/>
    </location>
</feature>
<dbReference type="Proteomes" id="UP000012227">
    <property type="component" value="Unassembled WGS sequence"/>
</dbReference>
<name>N1WEQ9_9LEPT</name>
<protein>
    <submittedName>
        <fullName evidence="3">Uncharacterized protein</fullName>
    </submittedName>
</protein>
<feature type="compositionally biased region" description="Acidic residues" evidence="1">
    <location>
        <begin position="210"/>
        <end position="233"/>
    </location>
</feature>
<organism evidence="3 4">
    <name type="scientific">Leptospira vanthielii serovar Holland str. Waz Holland = ATCC 700522</name>
    <dbReference type="NCBI Taxonomy" id="1218591"/>
    <lineage>
        <taxon>Bacteria</taxon>
        <taxon>Pseudomonadati</taxon>
        <taxon>Spirochaetota</taxon>
        <taxon>Spirochaetia</taxon>
        <taxon>Leptospirales</taxon>
        <taxon>Leptospiraceae</taxon>
        <taxon>Leptospira</taxon>
    </lineage>
</organism>
<proteinExistence type="predicted"/>
<dbReference type="AlphaFoldDB" id="N1WEQ9"/>
<evidence type="ECO:0000256" key="2">
    <source>
        <dbReference type="SAM" id="Phobius"/>
    </source>
</evidence>
<feature type="region of interest" description="Disordered" evidence="1">
    <location>
        <begin position="184"/>
        <end position="249"/>
    </location>
</feature>
<gene>
    <name evidence="3" type="ORF">LEP1GSC199_0066</name>
</gene>
<reference evidence="3 4" key="1">
    <citation type="submission" date="2013-03" db="EMBL/GenBank/DDBJ databases">
        <authorList>
            <person name="Harkins D.M."/>
            <person name="Durkin A.S."/>
            <person name="Brinkac L.M."/>
            <person name="Haft D.H."/>
            <person name="Selengut J.D."/>
            <person name="Sanka R."/>
            <person name="DePew J."/>
            <person name="Purushe J."/>
            <person name="Galloway R.L."/>
            <person name="Vinetz J.M."/>
            <person name="Sutton G.G."/>
            <person name="Nierman W.C."/>
            <person name="Fouts D.E."/>
        </authorList>
    </citation>
    <scope>NUCLEOTIDE SEQUENCE [LARGE SCALE GENOMIC DNA]</scope>
    <source>
        <strain evidence="3 4">Waz Holland</strain>
    </source>
</reference>
<keyword evidence="2" id="KW-1133">Transmembrane helix</keyword>
<feature type="transmembrane region" description="Helical" evidence="2">
    <location>
        <begin position="125"/>
        <end position="145"/>
    </location>
</feature>
<feature type="transmembrane region" description="Helical" evidence="2">
    <location>
        <begin position="96"/>
        <end position="113"/>
    </location>
</feature>